<evidence type="ECO:0000313" key="10">
    <source>
        <dbReference type="Proteomes" id="UP001180087"/>
    </source>
</evidence>
<evidence type="ECO:0000256" key="1">
    <source>
        <dbReference type="ARBA" id="ARBA00004496"/>
    </source>
</evidence>
<dbReference type="InterPro" id="IPR043135">
    <property type="entry name" value="Fur_C"/>
</dbReference>
<evidence type="ECO:0000313" key="9">
    <source>
        <dbReference type="EMBL" id="WLV23909.1"/>
    </source>
</evidence>
<reference evidence="9" key="1">
    <citation type="submission" date="2023-06" db="EMBL/GenBank/DDBJ databases">
        <title>A Treasure from Seagulls: Isolation and Description of Aciduricobacillus qingdaonensis gen. nov., sp. nov., a Rare Obligately Uric Acid-utilizing Member in the Family Bacillaceae.</title>
        <authorList>
            <person name="Liu W."/>
            <person name="Wang B."/>
        </authorList>
    </citation>
    <scope>NUCLEOTIDE SEQUENCE</scope>
    <source>
        <strain evidence="9">44XB</strain>
    </source>
</reference>
<evidence type="ECO:0000256" key="5">
    <source>
        <dbReference type="ARBA" id="ARBA00022833"/>
    </source>
</evidence>
<dbReference type="InterPro" id="IPR036388">
    <property type="entry name" value="WH-like_DNA-bd_sf"/>
</dbReference>
<dbReference type="InterPro" id="IPR002481">
    <property type="entry name" value="FUR"/>
</dbReference>
<keyword evidence="4" id="KW-0678">Repressor</keyword>
<dbReference type="Proteomes" id="UP001180087">
    <property type="component" value="Chromosome"/>
</dbReference>
<gene>
    <name evidence="9" type="ORF">QR721_09710</name>
</gene>
<proteinExistence type="inferred from homology"/>
<dbReference type="RefSeq" id="WP_348026400.1">
    <property type="nucleotide sequence ID" value="NZ_CP129113.1"/>
</dbReference>
<evidence type="ECO:0000256" key="6">
    <source>
        <dbReference type="ARBA" id="ARBA00023015"/>
    </source>
</evidence>
<comment type="subcellular location">
    <subcellularLocation>
        <location evidence="1">Cytoplasm</location>
    </subcellularLocation>
</comment>
<keyword evidence="5" id="KW-0862">Zinc</keyword>
<keyword evidence="7" id="KW-0238">DNA-binding</keyword>
<keyword evidence="3" id="KW-0963">Cytoplasm</keyword>
<evidence type="ECO:0000256" key="8">
    <source>
        <dbReference type="ARBA" id="ARBA00023163"/>
    </source>
</evidence>
<evidence type="ECO:0000256" key="7">
    <source>
        <dbReference type="ARBA" id="ARBA00023125"/>
    </source>
</evidence>
<dbReference type="PANTHER" id="PTHR33202">
    <property type="entry name" value="ZINC UPTAKE REGULATION PROTEIN"/>
    <property type="match status" value="1"/>
</dbReference>
<keyword evidence="6" id="KW-0805">Transcription regulation</keyword>
<evidence type="ECO:0000256" key="4">
    <source>
        <dbReference type="ARBA" id="ARBA00022491"/>
    </source>
</evidence>
<protein>
    <submittedName>
        <fullName evidence="9">Fur family transcriptional regulator</fullName>
    </submittedName>
</protein>
<dbReference type="Pfam" id="PF01475">
    <property type="entry name" value="FUR"/>
    <property type="match status" value="1"/>
</dbReference>
<dbReference type="Gene3D" id="1.10.10.10">
    <property type="entry name" value="Winged helix-like DNA-binding domain superfamily/Winged helix DNA-binding domain"/>
    <property type="match status" value="1"/>
</dbReference>
<keyword evidence="10" id="KW-1185">Reference proteome</keyword>
<name>A0ABY9KSM2_9BACI</name>
<evidence type="ECO:0000256" key="3">
    <source>
        <dbReference type="ARBA" id="ARBA00022490"/>
    </source>
</evidence>
<dbReference type="SUPFAM" id="SSF46785">
    <property type="entry name" value="Winged helix' DNA-binding domain"/>
    <property type="match status" value="1"/>
</dbReference>
<dbReference type="Gene3D" id="3.30.1490.190">
    <property type="match status" value="1"/>
</dbReference>
<dbReference type="CDD" id="cd07153">
    <property type="entry name" value="Fur_like"/>
    <property type="match status" value="1"/>
</dbReference>
<evidence type="ECO:0000256" key="2">
    <source>
        <dbReference type="ARBA" id="ARBA00007957"/>
    </source>
</evidence>
<keyword evidence="8" id="KW-0804">Transcription</keyword>
<accession>A0ABY9KSM2</accession>
<comment type="similarity">
    <text evidence="2">Belongs to the Fur family.</text>
</comment>
<sequence>MNFEKAINRLKENGYKMTDKRKDMLNFFLSAGGYRTAKELNEYMEERYEGISFDTVYRNLNTFAELDILEMTELDGEKHFQISCSDSHHHHFICRKCGRTKEINICPMDRICSNLLNGYEIESHKFEVYGICPECRCA</sequence>
<organism evidence="9 10">
    <name type="scientific">Aciduricibacillus chroicocephali</name>
    <dbReference type="NCBI Taxonomy" id="3054939"/>
    <lineage>
        <taxon>Bacteria</taxon>
        <taxon>Bacillati</taxon>
        <taxon>Bacillota</taxon>
        <taxon>Bacilli</taxon>
        <taxon>Bacillales</taxon>
        <taxon>Bacillaceae</taxon>
        <taxon>Aciduricibacillus</taxon>
    </lineage>
</organism>
<dbReference type="EMBL" id="CP129113">
    <property type="protein sequence ID" value="WLV23909.1"/>
    <property type="molecule type" value="Genomic_DNA"/>
</dbReference>
<dbReference type="InterPro" id="IPR036390">
    <property type="entry name" value="WH_DNA-bd_sf"/>
</dbReference>
<dbReference type="PANTHER" id="PTHR33202:SF1">
    <property type="entry name" value="FERRIC UPTAKE REGULATION PROTEIN"/>
    <property type="match status" value="1"/>
</dbReference>